<dbReference type="Pfam" id="PF01547">
    <property type="entry name" value="SBP_bac_1"/>
    <property type="match status" value="1"/>
</dbReference>
<sequence>MLKKILIMSLCVMMAFSITGCGKESTQPIANDTKDEKEEVTLTFALWDTFQEPVLQEIISEFQKTNPHIKVDVQLTPFGQYWTKLETAATGGVLPDLFWMNGPNFIKYASNGMLLPIHEKAKTDNVDLTKYPKGLIELYTYENSLYGIPKDFDLTALWYNKNIFDDAGVPYPTDEWTWDDMVEAARKLTDKEKGIYGTSLQTSTQQGIYNTIHQSGGFVISPDRGKSGHDTPGGIKGIQLWRDLIEEGISPTIEELVDTPVIDLFESGSVAMVYAASWNVKRFMENENIKDNIDLVIMPMIDKRASIIHGLTNAINANTKHPEAAWELVKFLGSKEANEIWARSGVVIPAHFDALDIWINSYPQINLNAFVDQLDYSVMYPASRDNRWTEMERDTLRNVWSGEIAVEDACKTITQEMDKLLSQER</sequence>
<keyword evidence="2" id="KW-0813">Transport</keyword>
<organism evidence="2 3">
    <name type="scientific">Alkaliphilus peptidifermentans DSM 18978</name>
    <dbReference type="NCBI Taxonomy" id="1120976"/>
    <lineage>
        <taxon>Bacteria</taxon>
        <taxon>Bacillati</taxon>
        <taxon>Bacillota</taxon>
        <taxon>Clostridia</taxon>
        <taxon>Peptostreptococcales</taxon>
        <taxon>Natronincolaceae</taxon>
        <taxon>Alkaliphilus</taxon>
    </lineage>
</organism>
<keyword evidence="1" id="KW-0732">Signal</keyword>
<reference evidence="2 3" key="1">
    <citation type="submission" date="2016-10" db="EMBL/GenBank/DDBJ databases">
        <authorList>
            <person name="de Groot N.N."/>
        </authorList>
    </citation>
    <scope>NUCLEOTIDE SEQUENCE [LARGE SCALE GENOMIC DNA]</scope>
    <source>
        <strain evidence="2 3">DSM 18978</strain>
    </source>
</reference>
<evidence type="ECO:0000313" key="2">
    <source>
        <dbReference type="EMBL" id="SCY44101.1"/>
    </source>
</evidence>
<dbReference type="InterPro" id="IPR006059">
    <property type="entry name" value="SBP"/>
</dbReference>
<keyword evidence="2" id="KW-0762">Sugar transport</keyword>
<dbReference type="InterPro" id="IPR050490">
    <property type="entry name" value="Bact_solute-bd_prot1"/>
</dbReference>
<proteinExistence type="predicted"/>
<dbReference type="PANTHER" id="PTHR43649:SF12">
    <property type="entry name" value="DIACETYLCHITOBIOSE BINDING PROTEIN DASA"/>
    <property type="match status" value="1"/>
</dbReference>
<dbReference type="RefSeq" id="WP_091541878.1">
    <property type="nucleotide sequence ID" value="NZ_FMUS01000008.1"/>
</dbReference>
<dbReference type="STRING" id="1120976.SAMN03080606_01537"/>
<dbReference type="EMBL" id="FMUS01000008">
    <property type="protein sequence ID" value="SCY44101.1"/>
    <property type="molecule type" value="Genomic_DNA"/>
</dbReference>
<dbReference type="SUPFAM" id="SSF53850">
    <property type="entry name" value="Periplasmic binding protein-like II"/>
    <property type="match status" value="1"/>
</dbReference>
<dbReference type="CDD" id="cd13585">
    <property type="entry name" value="PBP2_TMBP_like"/>
    <property type="match status" value="1"/>
</dbReference>
<dbReference type="PANTHER" id="PTHR43649">
    <property type="entry name" value="ARABINOSE-BINDING PROTEIN-RELATED"/>
    <property type="match status" value="1"/>
</dbReference>
<dbReference type="Gene3D" id="3.40.190.10">
    <property type="entry name" value="Periplasmic binding protein-like II"/>
    <property type="match status" value="1"/>
</dbReference>
<feature type="chain" id="PRO_5038763301" evidence="1">
    <location>
        <begin position="21"/>
        <end position="425"/>
    </location>
</feature>
<evidence type="ECO:0000313" key="3">
    <source>
        <dbReference type="Proteomes" id="UP000198636"/>
    </source>
</evidence>
<protein>
    <submittedName>
        <fullName evidence="2">Multiple sugar transport system substrate-binding protein</fullName>
    </submittedName>
</protein>
<dbReference type="PROSITE" id="PS51257">
    <property type="entry name" value="PROKAR_LIPOPROTEIN"/>
    <property type="match status" value="1"/>
</dbReference>
<dbReference type="Proteomes" id="UP000198636">
    <property type="component" value="Unassembled WGS sequence"/>
</dbReference>
<gene>
    <name evidence="2" type="ORF">SAMN03080606_01537</name>
</gene>
<keyword evidence="3" id="KW-1185">Reference proteome</keyword>
<dbReference type="AlphaFoldDB" id="A0A1G5FY71"/>
<accession>A0A1G5FY71</accession>
<name>A0A1G5FY71_9FIRM</name>
<dbReference type="OrthoDB" id="383937at2"/>
<evidence type="ECO:0000256" key="1">
    <source>
        <dbReference type="SAM" id="SignalP"/>
    </source>
</evidence>
<feature type="signal peptide" evidence="1">
    <location>
        <begin position="1"/>
        <end position="20"/>
    </location>
</feature>